<organism evidence="9 10">
    <name type="scientific">Stakelama saccharophila</name>
    <dbReference type="NCBI Taxonomy" id="3075605"/>
    <lineage>
        <taxon>Bacteria</taxon>
        <taxon>Pseudomonadati</taxon>
        <taxon>Pseudomonadota</taxon>
        <taxon>Alphaproteobacteria</taxon>
        <taxon>Sphingomonadales</taxon>
        <taxon>Sphingomonadaceae</taxon>
        <taxon>Stakelama</taxon>
    </lineage>
</organism>
<accession>A0ABZ0BB97</accession>
<comment type="subcellular location">
    <subcellularLocation>
        <location evidence="1">Cell membrane</location>
        <topology evidence="1">Multi-pass membrane protein</topology>
    </subcellularLocation>
</comment>
<feature type="transmembrane region" description="Helical" evidence="7">
    <location>
        <begin position="317"/>
        <end position="340"/>
    </location>
</feature>
<dbReference type="PANTHER" id="PTHR23513">
    <property type="entry name" value="INTEGRAL MEMBRANE EFFLUX PROTEIN-RELATED"/>
    <property type="match status" value="1"/>
</dbReference>
<evidence type="ECO:0000256" key="7">
    <source>
        <dbReference type="SAM" id="Phobius"/>
    </source>
</evidence>
<reference evidence="9 10" key="1">
    <citation type="submission" date="2023-09" db="EMBL/GenBank/DDBJ databases">
        <authorList>
            <person name="Rey-Velasco X."/>
        </authorList>
    </citation>
    <scope>NUCLEOTIDE SEQUENCE [LARGE SCALE GENOMIC DNA]</scope>
    <source>
        <strain evidence="9 10">W311</strain>
    </source>
</reference>
<dbReference type="Gene3D" id="1.20.1250.20">
    <property type="entry name" value="MFS general substrate transporter like domains"/>
    <property type="match status" value="1"/>
</dbReference>
<feature type="transmembrane region" description="Helical" evidence="7">
    <location>
        <begin position="21"/>
        <end position="46"/>
    </location>
</feature>
<feature type="transmembrane region" description="Helical" evidence="7">
    <location>
        <begin position="383"/>
        <end position="401"/>
    </location>
</feature>
<dbReference type="PANTHER" id="PTHR23513:SF11">
    <property type="entry name" value="STAPHYLOFERRIN A TRANSPORTER"/>
    <property type="match status" value="1"/>
</dbReference>
<dbReference type="EMBL" id="CP135076">
    <property type="protein sequence ID" value="WNO54113.1"/>
    <property type="molecule type" value="Genomic_DNA"/>
</dbReference>
<evidence type="ECO:0000256" key="1">
    <source>
        <dbReference type="ARBA" id="ARBA00004651"/>
    </source>
</evidence>
<dbReference type="RefSeq" id="WP_313916258.1">
    <property type="nucleotide sequence ID" value="NZ_CP135076.1"/>
</dbReference>
<feature type="transmembrane region" description="Helical" evidence="7">
    <location>
        <begin position="228"/>
        <end position="249"/>
    </location>
</feature>
<dbReference type="Proteomes" id="UP001302249">
    <property type="component" value="Chromosome"/>
</dbReference>
<keyword evidence="6 7" id="KW-0472">Membrane</keyword>
<evidence type="ECO:0000256" key="6">
    <source>
        <dbReference type="ARBA" id="ARBA00023136"/>
    </source>
</evidence>
<keyword evidence="5 7" id="KW-1133">Transmembrane helix</keyword>
<dbReference type="InterPro" id="IPR020846">
    <property type="entry name" value="MFS_dom"/>
</dbReference>
<keyword evidence="10" id="KW-1185">Reference proteome</keyword>
<keyword evidence="2" id="KW-0813">Transport</keyword>
<proteinExistence type="predicted"/>
<evidence type="ECO:0000256" key="2">
    <source>
        <dbReference type="ARBA" id="ARBA00022448"/>
    </source>
</evidence>
<keyword evidence="4 7" id="KW-0812">Transmembrane</keyword>
<feature type="transmembrane region" description="Helical" evidence="7">
    <location>
        <begin position="294"/>
        <end position="311"/>
    </location>
</feature>
<feature type="transmembrane region" description="Helical" evidence="7">
    <location>
        <begin position="169"/>
        <end position="195"/>
    </location>
</feature>
<evidence type="ECO:0000313" key="10">
    <source>
        <dbReference type="Proteomes" id="UP001302249"/>
    </source>
</evidence>
<dbReference type="CDD" id="cd06173">
    <property type="entry name" value="MFS_MefA_like"/>
    <property type="match status" value="1"/>
</dbReference>
<feature type="transmembrane region" description="Helical" evidence="7">
    <location>
        <begin position="352"/>
        <end position="371"/>
    </location>
</feature>
<evidence type="ECO:0000259" key="8">
    <source>
        <dbReference type="PROSITE" id="PS50850"/>
    </source>
</evidence>
<dbReference type="InterPro" id="IPR036259">
    <property type="entry name" value="MFS_trans_sf"/>
</dbReference>
<dbReference type="Pfam" id="PF05977">
    <property type="entry name" value="MFS_3"/>
    <property type="match status" value="1"/>
</dbReference>
<evidence type="ECO:0000256" key="5">
    <source>
        <dbReference type="ARBA" id="ARBA00022989"/>
    </source>
</evidence>
<evidence type="ECO:0000256" key="3">
    <source>
        <dbReference type="ARBA" id="ARBA00022475"/>
    </source>
</evidence>
<sequence>MADIAPARLSLFRPFRHRTFRAVWIASTVSNFGGLIEGVGAAWMMVMLAAPASMVALVQASRALPVMLLSLLAGAIADQFDRRRVLIGAQCFLFFASLGLCLVAFFDLATPWLLLLFTFLIGCGNAFNRPAWQSSVGEMVPREDLPGAVTLNSVGFNLARSVGPAVGGMIVAAAGAAAAFAFNVLSYLGLIGVLARWRPEIPERTLPRERIGHAMAAGVRYVAMSPHILVVLLRSALFGLGSIAIQALLPLVARDSLGGGSFTYGVLLGAFGVGAVCGAFGGSAARQRLTTENVIRIATVAFAGATAIVGLSPFFPLTLVAVAVTGAAWIVVLSGFNTVVQLASPRWVVGRALALYQMATFGGMSLGSWLWGAVAEQHTVGNALIIAGIVQAAALVIALPFRLREVEDLDLAPMREFTAPDTDVPVVARSGPVVVTLTYDIAEADEVAFLTVMAERRRIRRRDGARHWHLLRDLADRNRWVERYHVPTWLDYVRHNQRRTRADAAVGEELRRLHRGDWPPPVARMLERDISASLLDRLGNILPGLRQVHW</sequence>
<evidence type="ECO:0000256" key="4">
    <source>
        <dbReference type="ARBA" id="ARBA00022692"/>
    </source>
</evidence>
<protein>
    <submittedName>
        <fullName evidence="9">MFS transporter</fullName>
    </submittedName>
</protein>
<gene>
    <name evidence="9" type="ORF">RPR59_02300</name>
</gene>
<dbReference type="SUPFAM" id="SSF103473">
    <property type="entry name" value="MFS general substrate transporter"/>
    <property type="match status" value="1"/>
</dbReference>
<feature type="domain" description="Major facilitator superfamily (MFS) profile" evidence="8">
    <location>
        <begin position="19"/>
        <end position="406"/>
    </location>
</feature>
<feature type="transmembrane region" description="Helical" evidence="7">
    <location>
        <begin position="52"/>
        <end position="73"/>
    </location>
</feature>
<evidence type="ECO:0000313" key="9">
    <source>
        <dbReference type="EMBL" id="WNO54113.1"/>
    </source>
</evidence>
<keyword evidence="3" id="KW-1003">Cell membrane</keyword>
<dbReference type="InterPro" id="IPR010290">
    <property type="entry name" value="TM_effector"/>
</dbReference>
<dbReference type="PROSITE" id="PS50850">
    <property type="entry name" value="MFS"/>
    <property type="match status" value="1"/>
</dbReference>
<feature type="transmembrane region" description="Helical" evidence="7">
    <location>
        <begin position="261"/>
        <end position="282"/>
    </location>
</feature>
<feature type="transmembrane region" description="Helical" evidence="7">
    <location>
        <begin position="85"/>
        <end position="106"/>
    </location>
</feature>
<name>A0ABZ0BB97_9SPHN</name>